<accession>A0A5E4MRQ5</accession>
<protein>
    <submittedName>
        <fullName evidence="2">Uncharacterized protein</fullName>
    </submittedName>
</protein>
<dbReference type="AlphaFoldDB" id="A0A5E4MRQ5"/>
<keyword evidence="1" id="KW-0732">Signal</keyword>
<dbReference type="OrthoDB" id="6624739at2759"/>
<keyword evidence="3" id="KW-1185">Reference proteome</keyword>
<evidence type="ECO:0000313" key="2">
    <source>
        <dbReference type="EMBL" id="VVC33052.1"/>
    </source>
</evidence>
<name>A0A5E4MRQ5_9HEMI</name>
<dbReference type="EMBL" id="CABPRJ010000962">
    <property type="protein sequence ID" value="VVC33052.1"/>
    <property type="molecule type" value="Genomic_DNA"/>
</dbReference>
<reference evidence="2 3" key="1">
    <citation type="submission" date="2019-08" db="EMBL/GenBank/DDBJ databases">
        <authorList>
            <person name="Alioto T."/>
            <person name="Alioto T."/>
            <person name="Gomez Garrido J."/>
        </authorList>
    </citation>
    <scope>NUCLEOTIDE SEQUENCE [LARGE SCALE GENOMIC DNA]</scope>
</reference>
<sequence>MRFAKSLLILTLAVTVSHVSPRMINYTSSFTSLEFLHHVAEHEYEWRNVLKEHVINLGAVPYHNRILGVINPGETNPRVILYRILYNFSNIGSYVEYAASALYKSLACYSIKHLAFQSHYLSRMFDKKADPGVIQIELDRIKLTTTLILDKLCIRPADLTNLFEFYWEAIRLIQYDINHHARYQVYPTNSQSYVDILHIRIKDFLKHHCAKYLLDGHFLYDMEMKINYLLMDEVLNLIVDIPELKRLGQEHENFVTAYYKNLAFEMLPKLQWGQVFYYTKPSIALEKLRETNPPITYPPTAVDSPTNVEQAVIGNKPTSGSIMIM</sequence>
<feature type="signal peptide" evidence="1">
    <location>
        <begin position="1"/>
        <end position="21"/>
    </location>
</feature>
<dbReference type="Proteomes" id="UP000325440">
    <property type="component" value="Unassembled WGS sequence"/>
</dbReference>
<feature type="chain" id="PRO_5022975750" evidence="1">
    <location>
        <begin position="22"/>
        <end position="325"/>
    </location>
</feature>
<gene>
    <name evidence="2" type="ORF">CINCED_3A019176</name>
</gene>
<organism evidence="2 3">
    <name type="scientific">Cinara cedri</name>
    <dbReference type="NCBI Taxonomy" id="506608"/>
    <lineage>
        <taxon>Eukaryota</taxon>
        <taxon>Metazoa</taxon>
        <taxon>Ecdysozoa</taxon>
        <taxon>Arthropoda</taxon>
        <taxon>Hexapoda</taxon>
        <taxon>Insecta</taxon>
        <taxon>Pterygota</taxon>
        <taxon>Neoptera</taxon>
        <taxon>Paraneoptera</taxon>
        <taxon>Hemiptera</taxon>
        <taxon>Sternorrhyncha</taxon>
        <taxon>Aphidomorpha</taxon>
        <taxon>Aphidoidea</taxon>
        <taxon>Aphididae</taxon>
        <taxon>Lachninae</taxon>
        <taxon>Cinara</taxon>
    </lineage>
</organism>
<evidence type="ECO:0000256" key="1">
    <source>
        <dbReference type="SAM" id="SignalP"/>
    </source>
</evidence>
<evidence type="ECO:0000313" key="3">
    <source>
        <dbReference type="Proteomes" id="UP000325440"/>
    </source>
</evidence>
<proteinExistence type="predicted"/>